<keyword evidence="5" id="KW-1185">Reference proteome</keyword>
<comment type="caution">
    <text evidence="4">The sequence shown here is derived from an EMBL/GenBank/DDBJ whole genome shotgun (WGS) entry which is preliminary data.</text>
</comment>
<feature type="compositionally biased region" description="Basic and acidic residues" evidence="2">
    <location>
        <begin position="345"/>
        <end position="362"/>
    </location>
</feature>
<dbReference type="InterPro" id="IPR000571">
    <property type="entry name" value="Znf_CCCH"/>
</dbReference>
<reference evidence="4" key="1">
    <citation type="submission" date="2021-02" db="EMBL/GenBank/DDBJ databases">
        <authorList>
            <person name="Dougan E. K."/>
            <person name="Rhodes N."/>
            <person name="Thang M."/>
            <person name="Chan C."/>
        </authorList>
    </citation>
    <scope>NUCLEOTIDE SEQUENCE</scope>
</reference>
<evidence type="ECO:0000259" key="3">
    <source>
        <dbReference type="PROSITE" id="PS50103"/>
    </source>
</evidence>
<dbReference type="Gene3D" id="1.25.40.990">
    <property type="match status" value="1"/>
</dbReference>
<evidence type="ECO:0000256" key="2">
    <source>
        <dbReference type="SAM" id="MobiDB-lite"/>
    </source>
</evidence>
<dbReference type="GO" id="GO:0008270">
    <property type="term" value="F:zinc ion binding"/>
    <property type="evidence" value="ECO:0007669"/>
    <property type="project" value="UniProtKB-KW"/>
</dbReference>
<evidence type="ECO:0000313" key="5">
    <source>
        <dbReference type="Proteomes" id="UP000654075"/>
    </source>
</evidence>
<feature type="compositionally biased region" description="Basic and acidic residues" evidence="2">
    <location>
        <begin position="321"/>
        <end position="330"/>
    </location>
</feature>
<feature type="domain" description="C3H1-type" evidence="3">
    <location>
        <begin position="405"/>
        <end position="432"/>
    </location>
</feature>
<organism evidence="4 5">
    <name type="scientific">Polarella glacialis</name>
    <name type="common">Dinoflagellate</name>
    <dbReference type="NCBI Taxonomy" id="89957"/>
    <lineage>
        <taxon>Eukaryota</taxon>
        <taxon>Sar</taxon>
        <taxon>Alveolata</taxon>
        <taxon>Dinophyceae</taxon>
        <taxon>Suessiales</taxon>
        <taxon>Suessiaceae</taxon>
        <taxon>Polarella</taxon>
    </lineage>
</organism>
<feature type="compositionally biased region" description="Basic and acidic residues" evidence="2">
    <location>
        <begin position="391"/>
        <end position="401"/>
    </location>
</feature>
<evidence type="ECO:0000313" key="4">
    <source>
        <dbReference type="EMBL" id="CAE8613421.1"/>
    </source>
</evidence>
<feature type="zinc finger region" description="C3H1-type" evidence="1">
    <location>
        <begin position="405"/>
        <end position="432"/>
    </location>
</feature>
<feature type="region of interest" description="Disordered" evidence="2">
    <location>
        <begin position="345"/>
        <end position="364"/>
    </location>
</feature>
<dbReference type="PROSITE" id="PS50103">
    <property type="entry name" value="ZF_C3H1"/>
    <property type="match status" value="1"/>
</dbReference>
<dbReference type="AlphaFoldDB" id="A0A813FGW0"/>
<dbReference type="EMBL" id="CAJNNV010025256">
    <property type="protein sequence ID" value="CAE8613421.1"/>
    <property type="molecule type" value="Genomic_DNA"/>
</dbReference>
<feature type="region of interest" description="Disordered" evidence="2">
    <location>
        <begin position="111"/>
        <end position="171"/>
    </location>
</feature>
<keyword evidence="1" id="KW-0863">Zinc-finger</keyword>
<proteinExistence type="predicted"/>
<evidence type="ECO:0000256" key="1">
    <source>
        <dbReference type="PROSITE-ProRule" id="PRU00723"/>
    </source>
</evidence>
<accession>A0A813FGW0</accession>
<sequence>MGLHSELADALRACSAADRQHPTLRFALEVLAALHQGNRPRLLRLAQGGPKLSSQLLACLLGPQRLELLRATSQVFPQGLRLARAAAWLRCSEAECEQLVSVHGGALVGPGRGDEAAAPTTTALGPGRGVEAAAPTTTTATTRAATTRATATRTTATATTTRTTTTTRATTTARTTTTAALGPGSGAEASAGEGLRIDCRRSAPAFAASTAGRVSMAEVQIKLMEMQTDARRRGKHVNPDPVVFFRKAAAPAGVCLKCADVDSEDDERIEPPKKDMKKIEELLRMAAANDQGTEDEVDDEEEECEDEDEEGEECEDEDEETSYKEETASDKKKKKILTIIENKKAEKKEKRAANGEKKLTAKERRKLKMRNIVQHSGKAQAAAKGKAARAGSKEEVSVDEPASKKAKVDLCNFFKQGKACPHAKCRYLHANV</sequence>
<keyword evidence="1" id="KW-0479">Metal-binding</keyword>
<name>A0A813FGW0_POLGL</name>
<feature type="compositionally biased region" description="Low complexity" evidence="2">
    <location>
        <begin position="132"/>
        <end position="171"/>
    </location>
</feature>
<gene>
    <name evidence="4" type="ORF">PGLA1383_LOCUS31189</name>
</gene>
<feature type="region of interest" description="Disordered" evidence="2">
    <location>
        <begin position="373"/>
        <end position="401"/>
    </location>
</feature>
<keyword evidence="1" id="KW-0862">Zinc</keyword>
<feature type="compositionally biased region" description="Acidic residues" evidence="2">
    <location>
        <begin position="292"/>
        <end position="320"/>
    </location>
</feature>
<dbReference type="Proteomes" id="UP000654075">
    <property type="component" value="Unassembled WGS sequence"/>
</dbReference>
<feature type="compositionally biased region" description="Low complexity" evidence="2">
    <location>
        <begin position="377"/>
        <end position="390"/>
    </location>
</feature>
<feature type="region of interest" description="Disordered" evidence="2">
    <location>
        <begin position="288"/>
        <end position="337"/>
    </location>
</feature>
<protein>
    <recommendedName>
        <fullName evidence="3">C3H1-type domain-containing protein</fullName>
    </recommendedName>
</protein>
<dbReference type="OrthoDB" id="199574at2759"/>